<dbReference type="OrthoDB" id="269774at2"/>
<organism evidence="4 5">
    <name type="scientific">Lacibacter cauensis</name>
    <dbReference type="NCBI Taxonomy" id="510947"/>
    <lineage>
        <taxon>Bacteria</taxon>
        <taxon>Pseudomonadati</taxon>
        <taxon>Bacteroidota</taxon>
        <taxon>Chitinophagia</taxon>
        <taxon>Chitinophagales</taxon>
        <taxon>Chitinophagaceae</taxon>
        <taxon>Lacibacter</taxon>
    </lineage>
</organism>
<dbReference type="InterPro" id="IPR015943">
    <property type="entry name" value="WD40/YVTN_repeat-like_dom_sf"/>
</dbReference>
<protein>
    <recommendedName>
        <fullName evidence="6">WD40 repeat protein</fullName>
    </recommendedName>
</protein>
<proteinExistence type="predicted"/>
<dbReference type="PROSITE" id="PS50082">
    <property type="entry name" value="WD_REPEATS_2"/>
    <property type="match status" value="2"/>
</dbReference>
<dbReference type="EMBL" id="VLLE01000008">
    <property type="protein sequence ID" value="TWI77922.1"/>
    <property type="molecule type" value="Genomic_DNA"/>
</dbReference>
<keyword evidence="5" id="KW-1185">Reference proteome</keyword>
<accession>A0A562S976</accession>
<feature type="repeat" description="WD" evidence="3">
    <location>
        <begin position="310"/>
        <end position="343"/>
    </location>
</feature>
<feature type="repeat" description="WD" evidence="3">
    <location>
        <begin position="270"/>
        <end position="309"/>
    </location>
</feature>
<evidence type="ECO:0000256" key="3">
    <source>
        <dbReference type="PROSITE-ProRule" id="PRU00221"/>
    </source>
</evidence>
<evidence type="ECO:0008006" key="6">
    <source>
        <dbReference type="Google" id="ProtNLM"/>
    </source>
</evidence>
<evidence type="ECO:0000313" key="5">
    <source>
        <dbReference type="Proteomes" id="UP000316167"/>
    </source>
</evidence>
<dbReference type="SMART" id="SM00320">
    <property type="entry name" value="WD40"/>
    <property type="match status" value="3"/>
</dbReference>
<dbReference type="SUPFAM" id="SSF50998">
    <property type="entry name" value="Quinoprotein alcohol dehydrogenase-like"/>
    <property type="match status" value="1"/>
</dbReference>
<dbReference type="PANTHER" id="PTHR19848:SF0">
    <property type="entry name" value="NOTCHLESS PROTEIN HOMOLOG 1"/>
    <property type="match status" value="1"/>
</dbReference>
<gene>
    <name evidence="4" type="ORF">IQ13_4163</name>
</gene>
<dbReference type="PANTHER" id="PTHR19848">
    <property type="entry name" value="WD40 REPEAT PROTEIN"/>
    <property type="match status" value="1"/>
</dbReference>
<dbReference type="InterPro" id="IPR001680">
    <property type="entry name" value="WD40_rpt"/>
</dbReference>
<dbReference type="GO" id="GO:0000027">
    <property type="term" value="P:ribosomal large subunit assembly"/>
    <property type="evidence" value="ECO:0007669"/>
    <property type="project" value="TreeGrafter"/>
</dbReference>
<dbReference type="Proteomes" id="UP000316167">
    <property type="component" value="Unassembled WGS sequence"/>
</dbReference>
<keyword evidence="2" id="KW-0677">Repeat</keyword>
<reference evidence="4 5" key="1">
    <citation type="journal article" date="2015" name="Stand. Genomic Sci.">
        <title>Genomic Encyclopedia of Bacterial and Archaeal Type Strains, Phase III: the genomes of soil and plant-associated and newly described type strains.</title>
        <authorList>
            <person name="Whitman W.B."/>
            <person name="Woyke T."/>
            <person name="Klenk H.P."/>
            <person name="Zhou Y."/>
            <person name="Lilburn T.G."/>
            <person name="Beck B.J."/>
            <person name="De Vos P."/>
            <person name="Vandamme P."/>
            <person name="Eisen J.A."/>
            <person name="Garrity G."/>
            <person name="Hugenholtz P."/>
            <person name="Kyrpides N.C."/>
        </authorList>
    </citation>
    <scope>NUCLEOTIDE SEQUENCE [LARGE SCALE GENOMIC DNA]</scope>
    <source>
        <strain evidence="4 5">CGMCC 1.7271</strain>
    </source>
</reference>
<name>A0A562S976_9BACT</name>
<comment type="caution">
    <text evidence="4">The sequence shown here is derived from an EMBL/GenBank/DDBJ whole genome shotgun (WGS) entry which is preliminary data.</text>
</comment>
<sequence length="343" mass="38985">MKSKSVILTGFFLLYISFVVRAQTNDLFIGKLTAINPASYTDVVFMGAKDTVLVSTFSGRIAMRVNGLGSEKVIAVLNDEIYSLAYNPVRKEIAAGTLESGIIVIDQKTGKRLKALRLKTTWSVSLLYADDFAYLFTQDQKGNRYIWDVHRNYRELPVSSKMPPGRMVKLDKDGLLTIVSTRKIIIWDIRNDSTVKETDVVLSRFGDMDQEGNFLSVDFNTCTKYNSITGKNEFTLMHPDWLRDLKDYPDYEDMVRSAPEDFTKDGLLIMKDYNLQLTMVRFARDKIFTASIDRSIRVWDKKSGTLMRSLTGHMATVNKIKVNAAETQLVSIDLKGGIKFWNV</sequence>
<dbReference type="Gene3D" id="2.130.10.10">
    <property type="entry name" value="YVTN repeat-like/Quinoprotein amine dehydrogenase"/>
    <property type="match status" value="2"/>
</dbReference>
<dbReference type="InterPro" id="IPR011047">
    <property type="entry name" value="Quinoprotein_ADH-like_sf"/>
</dbReference>
<dbReference type="PROSITE" id="PS50294">
    <property type="entry name" value="WD_REPEATS_REGION"/>
    <property type="match status" value="1"/>
</dbReference>
<dbReference type="RefSeq" id="WP_144888620.1">
    <property type="nucleotide sequence ID" value="NZ_VLLE01000008.1"/>
</dbReference>
<keyword evidence="1 3" id="KW-0853">WD repeat</keyword>
<evidence type="ECO:0000256" key="1">
    <source>
        <dbReference type="ARBA" id="ARBA00022574"/>
    </source>
</evidence>
<evidence type="ECO:0000313" key="4">
    <source>
        <dbReference type="EMBL" id="TWI77922.1"/>
    </source>
</evidence>
<evidence type="ECO:0000256" key="2">
    <source>
        <dbReference type="ARBA" id="ARBA00022737"/>
    </source>
</evidence>
<dbReference type="AlphaFoldDB" id="A0A562S976"/>